<evidence type="ECO:0000256" key="5">
    <source>
        <dbReference type="SAM" id="Phobius"/>
    </source>
</evidence>
<evidence type="ECO:0000256" key="3">
    <source>
        <dbReference type="ARBA" id="ARBA00022729"/>
    </source>
</evidence>
<dbReference type="CDD" id="cd00146">
    <property type="entry name" value="PKD"/>
    <property type="match status" value="1"/>
</dbReference>
<comment type="subcellular location">
    <subcellularLocation>
        <location evidence="1">Secreted</location>
    </subcellularLocation>
</comment>
<sequence>MIKKLHDQFNLRTSPVPRRFRLLAPMLIILLYFGGGPSLFAQTTNTLPFTDATEALIYDFNACASFSHDESFKDYTEFTPVTGNSCATISGGQIYRVTGNHSCTSDEHGTAGDAACFQSSTDGHYTADHDLAIRFDIELNGGNDKASRLDGISFKQLAPHQYLWNNTGITGSTGPNNYPTKFGIRVSKDGAEIMVISDLATTQSWYTSEFNFNHNEHFIVAAGVTSIFTFELYSYAPVGNGASVSAWDLDDLKIFSSCEEECNLTVDAGEDQTSCTAEEYVLTANASNESTCSEIISSYKITDSNTEAGCFTADPGVIFQKGAGCQGIDYVWSAGDDLILNEYADNTATITGTVIDQNGRIATVNMELSDRENSGTTWNASCYLDGISGPETYYRSFIGAITVDGIAQSVGTRFNAHYILADGAGFDSSQYGLGAWTGGAFGECTEWFANLVPMEIENPNQAIEYLWSTGETTQSITVTEAGEYTVTVSDCKGCTATDTVVVEVINPKAYELTGGDSFCIDGEADFLTDNTISVSGDSIGANNTFVVTDSDGKILGLPATLDQVKAIDFDGAGPGTCLVWHLAFEDGLQGASMGANANDLEGCFNLSNPISVIRNEGPTANAGDDVTVCSGEEVMLTATGEGSYLWSTGETTAAIKVAPTTETTYTVTVTSDEGCEASDEVMVSVEEKVSIGDFVWLDENRNGLQDDSASGVNDVKVTLYQCNGDAISSTMTADNAAGEPGAYTFEVCPNSGEYYVVFGDIPDGMEFTDSDTGTDDTKDSDANENGRTECFEVTDVDDLSIDGGLIKICDINIDAGDDATICTNETIEITADILDNTADCPGVCVYPIKDQERCYGPEGNYEVYLVSTGHVDNFKFKASEQKFERYADNTARYTATASNGKDVIKIDALYTGYTTNTPVGSPKNNACQQYDTSDWEYWTTWSGTITSENHGVFNLSVKEAAFQMGDGADVTRTGFGASGWFYVDGGDGFYSEGDVNVTIDPCVENGVTFKWTTEDGNIVGNADQKTIKVNQPGTYVVEAVNCVDCFTRDKITVTKGTCDNGAKTEASPKMSTVYPVPVQSGGTLTIAFDIPEASKDNSRLQSASLKATVDFPDRQEDVTMLLYDMMGRVINVPRTYKIVNGKAVIYLVLDHIPSGKYILRAQGPNWSDAKNVLVK</sequence>
<keyword evidence="5" id="KW-0812">Transmembrane</keyword>
<keyword evidence="8" id="KW-1185">Reference proteome</keyword>
<keyword evidence="5" id="KW-1133">Transmembrane helix</keyword>
<dbReference type="AlphaFoldDB" id="A0A5S3PR02"/>
<dbReference type="InterPro" id="IPR013783">
    <property type="entry name" value="Ig-like_fold"/>
</dbReference>
<proteinExistence type="predicted"/>
<evidence type="ECO:0000256" key="2">
    <source>
        <dbReference type="ARBA" id="ARBA00022525"/>
    </source>
</evidence>
<keyword evidence="3" id="KW-0732">Signal</keyword>
<feature type="region of interest" description="Disordered" evidence="4">
    <location>
        <begin position="766"/>
        <end position="785"/>
    </location>
</feature>
<evidence type="ECO:0000313" key="7">
    <source>
        <dbReference type="EMBL" id="TMM57124.1"/>
    </source>
</evidence>
<gene>
    <name evidence="7" type="ORF">FEE95_11575</name>
</gene>
<feature type="transmembrane region" description="Helical" evidence="5">
    <location>
        <begin position="20"/>
        <end position="40"/>
    </location>
</feature>
<dbReference type="RefSeq" id="WP_138658106.1">
    <property type="nucleotide sequence ID" value="NZ_VATY01000002.1"/>
</dbReference>
<organism evidence="7 8">
    <name type="scientific">Maribacter algarum</name>
    <name type="common">ex Zhang et al. 2020</name>
    <dbReference type="NCBI Taxonomy" id="2578118"/>
    <lineage>
        <taxon>Bacteria</taxon>
        <taxon>Pseudomonadati</taxon>
        <taxon>Bacteroidota</taxon>
        <taxon>Flavobacteriia</taxon>
        <taxon>Flavobacteriales</taxon>
        <taxon>Flavobacteriaceae</taxon>
        <taxon>Maribacter</taxon>
    </lineage>
</organism>
<protein>
    <recommendedName>
        <fullName evidence="6">SD-repeat containing protein B domain-containing protein</fullName>
    </recommendedName>
</protein>
<feature type="compositionally biased region" description="Basic and acidic residues" evidence="4">
    <location>
        <begin position="775"/>
        <end position="785"/>
    </location>
</feature>
<keyword evidence="2" id="KW-0964">Secreted</keyword>
<dbReference type="Proteomes" id="UP000310314">
    <property type="component" value="Unassembled WGS sequence"/>
</dbReference>
<comment type="caution">
    <text evidence="7">The sequence shown here is derived from an EMBL/GenBank/DDBJ whole genome shotgun (WGS) entry which is preliminary data.</text>
</comment>
<dbReference type="SUPFAM" id="SSF117074">
    <property type="entry name" value="Hypothetical protein PA1324"/>
    <property type="match status" value="1"/>
</dbReference>
<evidence type="ECO:0000256" key="1">
    <source>
        <dbReference type="ARBA" id="ARBA00004613"/>
    </source>
</evidence>
<accession>A0A5S3PR02</accession>
<evidence type="ECO:0000256" key="4">
    <source>
        <dbReference type="SAM" id="MobiDB-lite"/>
    </source>
</evidence>
<reference evidence="7 8" key="1">
    <citation type="submission" date="2019-05" db="EMBL/GenBank/DDBJ databases">
        <authorList>
            <person name="Zhang J.-Y."/>
            <person name="Feg X."/>
            <person name="Du Z.-J."/>
        </authorList>
    </citation>
    <scope>NUCLEOTIDE SEQUENCE [LARGE SCALE GENOMIC DNA]</scope>
    <source>
        <strain evidence="7 8">RZ26</strain>
    </source>
</reference>
<evidence type="ECO:0000259" key="6">
    <source>
        <dbReference type="Pfam" id="PF17210"/>
    </source>
</evidence>
<evidence type="ECO:0000313" key="8">
    <source>
        <dbReference type="Proteomes" id="UP000310314"/>
    </source>
</evidence>
<dbReference type="Gene3D" id="2.60.40.10">
    <property type="entry name" value="Immunoglobulins"/>
    <property type="match status" value="2"/>
</dbReference>
<dbReference type="OrthoDB" id="9765926at2"/>
<dbReference type="GO" id="GO:0005576">
    <property type="term" value="C:extracellular region"/>
    <property type="evidence" value="ECO:0007669"/>
    <property type="project" value="UniProtKB-SubCell"/>
</dbReference>
<dbReference type="InterPro" id="IPR033764">
    <property type="entry name" value="Sdr_B"/>
</dbReference>
<keyword evidence="5" id="KW-0472">Membrane</keyword>
<name>A0A5S3PR02_9FLAO</name>
<dbReference type="Pfam" id="PF17210">
    <property type="entry name" value="SdrD_B"/>
    <property type="match status" value="1"/>
</dbReference>
<feature type="domain" description="SD-repeat containing protein B" evidence="6">
    <location>
        <begin position="690"/>
        <end position="804"/>
    </location>
</feature>
<dbReference type="EMBL" id="VATY01000002">
    <property type="protein sequence ID" value="TMM57124.1"/>
    <property type="molecule type" value="Genomic_DNA"/>
</dbReference>